<evidence type="ECO:0000256" key="3">
    <source>
        <dbReference type="ARBA" id="ARBA00023274"/>
    </source>
</evidence>
<sequence length="144" mass="16667">MKTTLIKPKEVVRTWWLIDAKDKTLGRIAVVIAKLLMGKHKPDYTPYADSGDYVVVINADKIRVSGEKEIEKIYYHASGYPGGLKETRFRDMIKKHPDFPIRSAVKGMLPKNKLRYRMLKRLKVYAGSEHPHNSQNPVPYKEEK</sequence>
<proteinExistence type="inferred from homology"/>
<dbReference type="FunFam" id="3.90.1180.10:FF:000001">
    <property type="entry name" value="50S ribosomal protein L13"/>
    <property type="match status" value="1"/>
</dbReference>
<dbReference type="Pfam" id="PF00572">
    <property type="entry name" value="Ribosomal_L13"/>
    <property type="match status" value="1"/>
</dbReference>
<dbReference type="Proteomes" id="UP000885660">
    <property type="component" value="Unassembled WGS sequence"/>
</dbReference>
<evidence type="ECO:0000256" key="4">
    <source>
        <dbReference type="ARBA" id="ARBA00035201"/>
    </source>
</evidence>
<organism evidence="6">
    <name type="scientific">Aerophobetes bacterium</name>
    <dbReference type="NCBI Taxonomy" id="2030807"/>
    <lineage>
        <taxon>Bacteria</taxon>
        <taxon>Candidatus Aerophobota</taxon>
    </lineage>
</organism>
<evidence type="ECO:0000256" key="5">
    <source>
        <dbReference type="HAMAP-Rule" id="MF_01366"/>
    </source>
</evidence>
<dbReference type="PANTHER" id="PTHR11545">
    <property type="entry name" value="RIBOSOMAL PROTEIN L13"/>
    <property type="match status" value="1"/>
</dbReference>
<comment type="similarity">
    <text evidence="1 5">Belongs to the universal ribosomal protein uL13 family.</text>
</comment>
<dbReference type="PANTHER" id="PTHR11545:SF2">
    <property type="entry name" value="LARGE RIBOSOMAL SUBUNIT PROTEIN UL13M"/>
    <property type="match status" value="1"/>
</dbReference>
<keyword evidence="3 5" id="KW-0687">Ribonucleoprotein</keyword>
<dbReference type="SUPFAM" id="SSF52161">
    <property type="entry name" value="Ribosomal protein L13"/>
    <property type="match status" value="1"/>
</dbReference>
<dbReference type="GO" id="GO:0006412">
    <property type="term" value="P:translation"/>
    <property type="evidence" value="ECO:0007669"/>
    <property type="project" value="UniProtKB-UniRule"/>
</dbReference>
<dbReference type="EMBL" id="DRBC01000207">
    <property type="protein sequence ID" value="HDN84802.1"/>
    <property type="molecule type" value="Genomic_DNA"/>
</dbReference>
<dbReference type="AlphaFoldDB" id="A0A7V0N0T1"/>
<comment type="function">
    <text evidence="5">This protein is one of the early assembly proteins of the 50S ribosomal subunit, although it is not seen to bind rRNA by itself. It is important during the early stages of 50S assembly.</text>
</comment>
<comment type="subunit">
    <text evidence="5">Part of the 50S ribosomal subunit.</text>
</comment>
<name>A0A7V0N0T1_UNCAE</name>
<evidence type="ECO:0000313" key="6">
    <source>
        <dbReference type="EMBL" id="HDN84802.1"/>
    </source>
</evidence>
<comment type="caution">
    <text evidence="6">The sequence shown here is derived from an EMBL/GenBank/DDBJ whole genome shotgun (WGS) entry which is preliminary data.</text>
</comment>
<dbReference type="GO" id="GO:0017148">
    <property type="term" value="P:negative regulation of translation"/>
    <property type="evidence" value="ECO:0007669"/>
    <property type="project" value="TreeGrafter"/>
</dbReference>
<evidence type="ECO:0000256" key="1">
    <source>
        <dbReference type="ARBA" id="ARBA00006227"/>
    </source>
</evidence>
<protein>
    <recommendedName>
        <fullName evidence="4 5">Large ribosomal subunit protein uL13</fullName>
    </recommendedName>
</protein>
<gene>
    <name evidence="5" type="primary">rplM</name>
    <name evidence="6" type="ORF">ENG47_03485</name>
</gene>
<dbReference type="GO" id="GO:0003735">
    <property type="term" value="F:structural constituent of ribosome"/>
    <property type="evidence" value="ECO:0007669"/>
    <property type="project" value="InterPro"/>
</dbReference>
<dbReference type="PIRSF" id="PIRSF002181">
    <property type="entry name" value="Ribosomal_L13"/>
    <property type="match status" value="1"/>
</dbReference>
<accession>A0A7V0N0T1</accession>
<dbReference type="InterPro" id="IPR005822">
    <property type="entry name" value="Ribosomal_uL13"/>
</dbReference>
<reference evidence="6" key="1">
    <citation type="journal article" date="2020" name="mSystems">
        <title>Genome- and Community-Level Interaction Insights into Carbon Utilization and Element Cycling Functions of Hydrothermarchaeota in Hydrothermal Sediment.</title>
        <authorList>
            <person name="Zhou Z."/>
            <person name="Liu Y."/>
            <person name="Xu W."/>
            <person name="Pan J."/>
            <person name="Luo Z.H."/>
            <person name="Li M."/>
        </authorList>
    </citation>
    <scope>NUCLEOTIDE SEQUENCE [LARGE SCALE GENOMIC DNA]</scope>
    <source>
        <strain evidence="6">HyVt-219</strain>
    </source>
</reference>
<dbReference type="InterPro" id="IPR036899">
    <property type="entry name" value="Ribosomal_uL13_sf"/>
</dbReference>
<dbReference type="GO" id="GO:0003729">
    <property type="term" value="F:mRNA binding"/>
    <property type="evidence" value="ECO:0007669"/>
    <property type="project" value="TreeGrafter"/>
</dbReference>
<dbReference type="Gene3D" id="3.90.1180.10">
    <property type="entry name" value="Ribosomal protein L13"/>
    <property type="match status" value="1"/>
</dbReference>
<dbReference type="HAMAP" id="MF_01366">
    <property type="entry name" value="Ribosomal_uL13"/>
    <property type="match status" value="1"/>
</dbReference>
<keyword evidence="2 5" id="KW-0689">Ribosomal protein</keyword>
<evidence type="ECO:0000256" key="2">
    <source>
        <dbReference type="ARBA" id="ARBA00022980"/>
    </source>
</evidence>
<dbReference type="InterPro" id="IPR005823">
    <property type="entry name" value="Ribosomal_uL13_bac-type"/>
</dbReference>
<dbReference type="GO" id="GO:0022625">
    <property type="term" value="C:cytosolic large ribosomal subunit"/>
    <property type="evidence" value="ECO:0007669"/>
    <property type="project" value="TreeGrafter"/>
</dbReference>
<dbReference type="CDD" id="cd00392">
    <property type="entry name" value="Ribosomal_L13"/>
    <property type="match status" value="1"/>
</dbReference>
<dbReference type="NCBIfam" id="TIGR01066">
    <property type="entry name" value="rplM_bact"/>
    <property type="match status" value="1"/>
</dbReference>